<accession>A0AAX6F6K4</accession>
<evidence type="ECO:0000313" key="1">
    <source>
        <dbReference type="EMBL" id="KAJ6812034.1"/>
    </source>
</evidence>
<dbReference type="EMBL" id="JANAVB010031416">
    <property type="protein sequence ID" value="KAJ6812034.1"/>
    <property type="molecule type" value="Genomic_DNA"/>
</dbReference>
<name>A0AAX6F6K4_IRIPA</name>
<dbReference type="Proteomes" id="UP001140949">
    <property type="component" value="Unassembled WGS sequence"/>
</dbReference>
<sequence>MFTIIESQKVLDCILVMLSYIGSIPGRVEWMKSSHLVVNICEGIVVWCSLVRP</sequence>
<proteinExistence type="predicted"/>
<organism evidence="1 2">
    <name type="scientific">Iris pallida</name>
    <name type="common">Sweet iris</name>
    <dbReference type="NCBI Taxonomy" id="29817"/>
    <lineage>
        <taxon>Eukaryota</taxon>
        <taxon>Viridiplantae</taxon>
        <taxon>Streptophyta</taxon>
        <taxon>Embryophyta</taxon>
        <taxon>Tracheophyta</taxon>
        <taxon>Spermatophyta</taxon>
        <taxon>Magnoliopsida</taxon>
        <taxon>Liliopsida</taxon>
        <taxon>Asparagales</taxon>
        <taxon>Iridaceae</taxon>
        <taxon>Iridoideae</taxon>
        <taxon>Irideae</taxon>
        <taxon>Iris</taxon>
    </lineage>
</organism>
<comment type="caution">
    <text evidence="1">The sequence shown here is derived from an EMBL/GenBank/DDBJ whole genome shotgun (WGS) entry which is preliminary data.</text>
</comment>
<gene>
    <name evidence="1" type="ORF">M6B38_152325</name>
</gene>
<protein>
    <submittedName>
        <fullName evidence="1">Uncharacterized protein</fullName>
    </submittedName>
</protein>
<reference evidence="1" key="1">
    <citation type="journal article" date="2023" name="GigaByte">
        <title>Genome assembly of the bearded iris, Iris pallida Lam.</title>
        <authorList>
            <person name="Bruccoleri R.E."/>
            <person name="Oakeley E.J."/>
            <person name="Faust A.M.E."/>
            <person name="Altorfer M."/>
            <person name="Dessus-Babus S."/>
            <person name="Burckhardt D."/>
            <person name="Oertli M."/>
            <person name="Naumann U."/>
            <person name="Petersen F."/>
            <person name="Wong J."/>
        </authorList>
    </citation>
    <scope>NUCLEOTIDE SEQUENCE</scope>
    <source>
        <strain evidence="1">GSM-AAB239-AS_SAM_17_03QT</strain>
    </source>
</reference>
<keyword evidence="2" id="KW-1185">Reference proteome</keyword>
<evidence type="ECO:0000313" key="2">
    <source>
        <dbReference type="Proteomes" id="UP001140949"/>
    </source>
</evidence>
<reference evidence="1" key="2">
    <citation type="submission" date="2023-04" db="EMBL/GenBank/DDBJ databases">
        <authorList>
            <person name="Bruccoleri R.E."/>
            <person name="Oakeley E.J."/>
            <person name="Faust A.-M."/>
            <person name="Dessus-Babus S."/>
            <person name="Altorfer M."/>
            <person name="Burckhardt D."/>
            <person name="Oertli M."/>
            <person name="Naumann U."/>
            <person name="Petersen F."/>
            <person name="Wong J."/>
        </authorList>
    </citation>
    <scope>NUCLEOTIDE SEQUENCE</scope>
    <source>
        <strain evidence="1">GSM-AAB239-AS_SAM_17_03QT</strain>
        <tissue evidence="1">Leaf</tissue>
    </source>
</reference>
<dbReference type="AlphaFoldDB" id="A0AAX6F6K4"/>